<comment type="subcellular location">
    <subcellularLocation>
        <location evidence="1">Cell membrane</location>
        <topology evidence="1">Multi-pass membrane protein</topology>
    </subcellularLocation>
</comment>
<evidence type="ECO:0000256" key="4">
    <source>
        <dbReference type="ARBA" id="ARBA00022989"/>
    </source>
</evidence>
<evidence type="ECO:0000256" key="1">
    <source>
        <dbReference type="ARBA" id="ARBA00004651"/>
    </source>
</evidence>
<accession>A0A936ND63</accession>
<reference evidence="7 8" key="1">
    <citation type="submission" date="2020-10" db="EMBL/GenBank/DDBJ databases">
        <title>Connecting structure to function with the recovery of over 1000 high-quality activated sludge metagenome-assembled genomes encoding full-length rRNA genes using long-read sequencing.</title>
        <authorList>
            <person name="Singleton C.M."/>
            <person name="Petriglieri F."/>
            <person name="Kristensen J.M."/>
            <person name="Kirkegaard R.H."/>
            <person name="Michaelsen T.Y."/>
            <person name="Andersen M.H."/>
            <person name="Karst S.M."/>
            <person name="Dueholm M.S."/>
            <person name="Nielsen P.H."/>
            <person name="Albertsen M."/>
        </authorList>
    </citation>
    <scope>NUCLEOTIDE SEQUENCE [LARGE SCALE GENOMIC DNA]</scope>
    <source>
        <strain evidence="7">Lyne_18-Q3-R50-59_MAXAC.006</strain>
    </source>
</reference>
<feature type="transmembrane region" description="Helical" evidence="6">
    <location>
        <begin position="118"/>
        <end position="143"/>
    </location>
</feature>
<evidence type="ECO:0000256" key="3">
    <source>
        <dbReference type="ARBA" id="ARBA00022692"/>
    </source>
</evidence>
<keyword evidence="3 6" id="KW-0812">Transmembrane</keyword>
<evidence type="ECO:0000256" key="2">
    <source>
        <dbReference type="ARBA" id="ARBA00022475"/>
    </source>
</evidence>
<protein>
    <submittedName>
        <fullName evidence="7">Flippase-like domain-containing protein</fullName>
    </submittedName>
</protein>
<feature type="transmembrane region" description="Helical" evidence="6">
    <location>
        <begin position="42"/>
        <end position="59"/>
    </location>
</feature>
<evidence type="ECO:0000256" key="6">
    <source>
        <dbReference type="SAM" id="Phobius"/>
    </source>
</evidence>
<dbReference type="GO" id="GO:0005886">
    <property type="term" value="C:plasma membrane"/>
    <property type="evidence" value="ECO:0007669"/>
    <property type="project" value="UniProtKB-SubCell"/>
</dbReference>
<gene>
    <name evidence="7" type="ORF">IPN02_13430</name>
</gene>
<feature type="transmembrane region" description="Helical" evidence="6">
    <location>
        <begin position="218"/>
        <end position="238"/>
    </location>
</feature>
<comment type="caution">
    <text evidence="7">The sequence shown here is derived from an EMBL/GenBank/DDBJ whole genome shotgun (WGS) entry which is preliminary data.</text>
</comment>
<sequence>MRRALASTWLRVLLSAAMLGLLVWQLPDVSLSDLVPTWTAATPAWIALALGLQGTALSLQAVRWQRVLALFDQRLAMRHLLSMTWAGQFVSNVLPTAFGGDVVRIARSAPELDSVGTAFASIALERLTGWVVLPVISLVALAVHPSLLSAGTSTALALAIDVGTLIALASLLIAAGHSSVGRVATARVVADENPSGWRGLLFGVYRGVRAARTYPSRAATVMAAGAAFQLVLCAAVWAEGQIVGIEGLTLLAVLALFPPVAIAQNLPIGLGGLGVREGALVILLGALGTPDAQAIALGLVHYLATVAVSALGAPAFAAGYRPTKPGRADPETPLPE</sequence>
<evidence type="ECO:0000256" key="5">
    <source>
        <dbReference type="ARBA" id="ARBA00023136"/>
    </source>
</evidence>
<dbReference type="Proteomes" id="UP000727993">
    <property type="component" value="Unassembled WGS sequence"/>
</dbReference>
<dbReference type="PANTHER" id="PTHR40277">
    <property type="entry name" value="BLL5419 PROTEIN"/>
    <property type="match status" value="1"/>
</dbReference>
<dbReference type="Pfam" id="PF03706">
    <property type="entry name" value="LPG_synthase_TM"/>
    <property type="match status" value="1"/>
</dbReference>
<dbReference type="InterPro" id="IPR022791">
    <property type="entry name" value="L-PG_synthase/AglD"/>
</dbReference>
<organism evidence="7 8">
    <name type="scientific">Candidatus Neomicrothrix subdominans</name>
    <dbReference type="NCBI Taxonomy" id="2954438"/>
    <lineage>
        <taxon>Bacteria</taxon>
        <taxon>Bacillati</taxon>
        <taxon>Actinomycetota</taxon>
        <taxon>Acidimicrobiia</taxon>
        <taxon>Acidimicrobiales</taxon>
        <taxon>Microthrixaceae</taxon>
        <taxon>Candidatus Neomicrothrix</taxon>
    </lineage>
</organism>
<name>A0A936ND63_9ACTN</name>
<keyword evidence="2" id="KW-1003">Cell membrane</keyword>
<keyword evidence="5 6" id="KW-0472">Membrane</keyword>
<evidence type="ECO:0000313" key="7">
    <source>
        <dbReference type="EMBL" id="MBK9297805.1"/>
    </source>
</evidence>
<feature type="transmembrane region" description="Helical" evidence="6">
    <location>
        <begin position="295"/>
        <end position="317"/>
    </location>
</feature>
<keyword evidence="4 6" id="KW-1133">Transmembrane helix</keyword>
<dbReference type="AlphaFoldDB" id="A0A936ND63"/>
<dbReference type="PANTHER" id="PTHR40277:SF1">
    <property type="entry name" value="BLL5419 PROTEIN"/>
    <property type="match status" value="1"/>
</dbReference>
<feature type="transmembrane region" description="Helical" evidence="6">
    <location>
        <begin position="155"/>
        <end position="175"/>
    </location>
</feature>
<proteinExistence type="predicted"/>
<evidence type="ECO:0000313" key="8">
    <source>
        <dbReference type="Proteomes" id="UP000727993"/>
    </source>
</evidence>
<dbReference type="EMBL" id="JADJZA010000007">
    <property type="protein sequence ID" value="MBK9297805.1"/>
    <property type="molecule type" value="Genomic_DNA"/>
</dbReference>
<feature type="transmembrane region" description="Helical" evidence="6">
    <location>
        <begin position="250"/>
        <end position="275"/>
    </location>
</feature>